<keyword evidence="2" id="KW-1185">Reference proteome</keyword>
<dbReference type="KEGG" id="hjo:AY555_03315"/>
<dbReference type="Proteomes" id="UP000076066">
    <property type="component" value="Chromosome"/>
</dbReference>
<gene>
    <name evidence="1" type="ORF">AY555_03315</name>
</gene>
<name>A0A143DCC3_9PROT</name>
<organism evidence="1 2">
    <name type="scientific">Haematospirillum jordaniae</name>
    <dbReference type="NCBI Taxonomy" id="1549855"/>
    <lineage>
        <taxon>Bacteria</taxon>
        <taxon>Pseudomonadati</taxon>
        <taxon>Pseudomonadota</taxon>
        <taxon>Alphaproteobacteria</taxon>
        <taxon>Rhodospirillales</taxon>
        <taxon>Novispirillaceae</taxon>
        <taxon>Haematospirillum</taxon>
    </lineage>
</organism>
<dbReference type="AlphaFoldDB" id="A0A143DCC3"/>
<evidence type="ECO:0000313" key="2">
    <source>
        <dbReference type="Proteomes" id="UP000076066"/>
    </source>
</evidence>
<dbReference type="STRING" id="1549855.AY555_03315"/>
<proteinExistence type="predicted"/>
<dbReference type="EMBL" id="CP014525">
    <property type="protein sequence ID" value="AMW34375.1"/>
    <property type="molecule type" value="Genomic_DNA"/>
</dbReference>
<evidence type="ECO:0000313" key="1">
    <source>
        <dbReference type="EMBL" id="AMW34375.1"/>
    </source>
</evidence>
<accession>A0A143DCC3</accession>
<protein>
    <submittedName>
        <fullName evidence="1">Uncharacterized protein</fullName>
    </submittedName>
</protein>
<sequence>MGGDPFAIPSALKFMRCFVDDPDLDAVRLNIFTNGHLIDRHLDWLMANRTAIKPVNYREVCADDGLVKEVTLHISDAARSRYKYLLAQLGSAVPKKFNVLPDSFEVLF</sequence>
<reference evidence="1 2" key="1">
    <citation type="submission" date="2016-02" db="EMBL/GenBank/DDBJ databases">
        <title>Complete Genome of H5569, the type strain of the newly described species Haematospirillium jordaniae.</title>
        <authorList>
            <person name="Nicholson A.C."/>
            <person name="Humrighouse B.W."/>
            <person name="Loparov V."/>
            <person name="McQuiston J.R."/>
        </authorList>
    </citation>
    <scope>NUCLEOTIDE SEQUENCE [LARGE SCALE GENOMIC DNA]</scope>
    <source>
        <strain evidence="1 2">H5569</strain>
    </source>
</reference>